<keyword evidence="1" id="KW-0969">Cilium</keyword>
<dbReference type="Proteomes" id="UP000184080">
    <property type="component" value="Unassembled WGS sequence"/>
</dbReference>
<reference evidence="1 2" key="1">
    <citation type="submission" date="2016-11" db="EMBL/GenBank/DDBJ databases">
        <authorList>
            <person name="Jaros S."/>
            <person name="Januszkiewicz K."/>
            <person name="Wedrychowicz H."/>
        </authorList>
    </citation>
    <scope>NUCLEOTIDE SEQUENCE [LARGE SCALE GENOMIC DNA]</scope>
    <source>
        <strain evidence="1 2">DSM 21864</strain>
    </source>
</reference>
<dbReference type="EMBL" id="FQZO01000001">
    <property type="protein sequence ID" value="SHI59738.1"/>
    <property type="molecule type" value="Genomic_DNA"/>
</dbReference>
<evidence type="ECO:0000313" key="2">
    <source>
        <dbReference type="Proteomes" id="UP000184080"/>
    </source>
</evidence>
<protein>
    <submittedName>
        <fullName evidence="1">Flagellar operon protein</fullName>
    </submittedName>
</protein>
<keyword evidence="1" id="KW-0966">Cell projection</keyword>
<sequence length="131" mass="14856">MSYRIINGKPYAIENLSALNSNHSQNLNKSNKNIQGNFKNYLDNEINKNDSFTVSAHAGERIKSLNLNSRDFEKINEGFNMAEKKGSKNTVILYKDIAFIASVENRTLITAIEKQRSKDNIFTNIDSLVIL</sequence>
<accession>A0A1M6CGC7</accession>
<dbReference type="AlphaFoldDB" id="A0A1M6CGC7"/>
<dbReference type="RefSeq" id="WP_073004390.1">
    <property type="nucleotide sequence ID" value="NZ_FQZO01000001.1"/>
</dbReference>
<keyword evidence="2" id="KW-1185">Reference proteome</keyword>
<evidence type="ECO:0000313" key="1">
    <source>
        <dbReference type="EMBL" id="SHI59738.1"/>
    </source>
</evidence>
<gene>
    <name evidence="1" type="ORF">SAMN05444401_1105</name>
</gene>
<dbReference type="STRING" id="1121298.SAMN05444401_1105"/>
<keyword evidence="1" id="KW-0282">Flagellum</keyword>
<dbReference type="Pfam" id="PF12611">
    <property type="entry name" value="Flagellar_put"/>
    <property type="match status" value="1"/>
</dbReference>
<dbReference type="NCBIfam" id="TIGR02530">
    <property type="entry name" value="flg_new"/>
    <property type="match status" value="1"/>
</dbReference>
<organism evidence="1 2">
    <name type="scientific">Clostridium amylolyticum</name>
    <dbReference type="NCBI Taxonomy" id="1121298"/>
    <lineage>
        <taxon>Bacteria</taxon>
        <taxon>Bacillati</taxon>
        <taxon>Bacillota</taxon>
        <taxon>Clostridia</taxon>
        <taxon>Eubacteriales</taxon>
        <taxon>Clostridiaceae</taxon>
        <taxon>Clostridium</taxon>
    </lineage>
</organism>
<dbReference type="InterPro" id="IPR013367">
    <property type="entry name" value="Flagellar_put"/>
</dbReference>
<name>A0A1M6CGC7_9CLOT</name>
<proteinExistence type="predicted"/>
<dbReference type="OrthoDB" id="165650at2"/>